<dbReference type="CDD" id="cd06579">
    <property type="entry name" value="TM_PBP1_transp_AraH_like"/>
    <property type="match status" value="1"/>
</dbReference>
<dbReference type="InterPro" id="IPR001851">
    <property type="entry name" value="ABC_transp_permease"/>
</dbReference>
<evidence type="ECO:0000256" key="7">
    <source>
        <dbReference type="ARBA" id="ARBA00022989"/>
    </source>
</evidence>
<feature type="transmembrane region" description="Helical" evidence="11">
    <location>
        <begin position="206"/>
        <end position="225"/>
    </location>
</feature>
<dbReference type="EMBL" id="JACOQE010000005">
    <property type="protein sequence ID" value="MBC5740839.1"/>
    <property type="molecule type" value="Genomic_DNA"/>
</dbReference>
<evidence type="ECO:0000313" key="12">
    <source>
        <dbReference type="EMBL" id="MBC5740839.1"/>
    </source>
</evidence>
<dbReference type="PANTHER" id="PTHR32196">
    <property type="entry name" value="ABC TRANSPORTER PERMEASE PROTEIN YPHD-RELATED-RELATED"/>
    <property type="match status" value="1"/>
</dbReference>
<evidence type="ECO:0000256" key="11">
    <source>
        <dbReference type="SAM" id="Phobius"/>
    </source>
</evidence>
<comment type="subcellular location">
    <subcellularLocation>
        <location evidence="1">Cell membrane</location>
        <topology evidence="1">Multi-pass membrane protein</topology>
    </subcellularLocation>
</comment>
<comment type="caution">
    <text evidence="12">The sequence shown here is derived from an EMBL/GenBank/DDBJ whole genome shotgun (WGS) entry which is preliminary data.</text>
</comment>
<feature type="transmembrane region" description="Helical" evidence="11">
    <location>
        <begin position="38"/>
        <end position="58"/>
    </location>
</feature>
<reference evidence="12 13" key="1">
    <citation type="submission" date="2020-08" db="EMBL/GenBank/DDBJ databases">
        <title>Genome public.</title>
        <authorList>
            <person name="Liu C."/>
            <person name="Sun Q."/>
        </authorList>
    </citation>
    <scope>NUCLEOTIDE SEQUENCE [LARGE SCALE GENOMIC DNA]</scope>
    <source>
        <strain evidence="12 13">27-44</strain>
    </source>
</reference>
<keyword evidence="3" id="KW-0813">Transport</keyword>
<organism evidence="12 13">
    <name type="scientific">Blautia intestinalis</name>
    <dbReference type="NCBI Taxonomy" id="2763028"/>
    <lineage>
        <taxon>Bacteria</taxon>
        <taxon>Bacillati</taxon>
        <taxon>Bacillota</taxon>
        <taxon>Clostridia</taxon>
        <taxon>Lachnospirales</taxon>
        <taxon>Lachnospiraceae</taxon>
        <taxon>Blautia</taxon>
    </lineage>
</organism>
<proteinExistence type="predicted"/>
<feature type="transmembrane region" description="Helical" evidence="11">
    <location>
        <begin position="86"/>
        <end position="108"/>
    </location>
</feature>
<feature type="transmembrane region" description="Helical" evidence="11">
    <location>
        <begin position="288"/>
        <end position="306"/>
    </location>
</feature>
<comment type="subunit">
    <text evidence="2">The complex is composed of two ATP-binding proteins (LsrA), two transmembrane proteins (LsrC and LsrD) and a solute-binding protein (LsrB).</text>
</comment>
<comment type="function">
    <text evidence="9">Part of the ABC transporter complex LsrABCD involved in autoinducer 2 (AI-2) import. Probably responsible for the translocation of the substrate across the membrane.</text>
</comment>
<evidence type="ECO:0000256" key="3">
    <source>
        <dbReference type="ARBA" id="ARBA00022448"/>
    </source>
</evidence>
<evidence type="ECO:0000256" key="10">
    <source>
        <dbReference type="ARBA" id="ARBA00039382"/>
    </source>
</evidence>
<evidence type="ECO:0000313" key="13">
    <source>
        <dbReference type="Proteomes" id="UP000633936"/>
    </source>
</evidence>
<feature type="transmembrane region" description="Helical" evidence="11">
    <location>
        <begin position="12"/>
        <end position="32"/>
    </location>
</feature>
<dbReference type="Proteomes" id="UP000633936">
    <property type="component" value="Unassembled WGS sequence"/>
</dbReference>
<evidence type="ECO:0000256" key="5">
    <source>
        <dbReference type="ARBA" id="ARBA00022519"/>
    </source>
</evidence>
<protein>
    <recommendedName>
        <fullName evidence="10">Autoinducer 2 import system permease protein LsrC</fullName>
    </recommendedName>
</protein>
<accession>A0ABR7I315</accession>
<name>A0ABR7I315_9FIRM</name>
<evidence type="ECO:0000256" key="4">
    <source>
        <dbReference type="ARBA" id="ARBA00022475"/>
    </source>
</evidence>
<dbReference type="PANTHER" id="PTHR32196:SF29">
    <property type="entry name" value="AUTOINDUCER 2 IMPORT SYSTEM PERMEASE PROTEIN LSRC"/>
    <property type="match status" value="1"/>
</dbReference>
<dbReference type="RefSeq" id="WP_118039910.1">
    <property type="nucleotide sequence ID" value="NZ_JACOQE010000005.1"/>
</dbReference>
<feature type="transmembrane region" description="Helical" evidence="11">
    <location>
        <begin position="115"/>
        <end position="134"/>
    </location>
</feature>
<feature type="transmembrane region" description="Helical" evidence="11">
    <location>
        <begin position="154"/>
        <end position="175"/>
    </location>
</feature>
<dbReference type="Pfam" id="PF02653">
    <property type="entry name" value="BPD_transp_2"/>
    <property type="match status" value="1"/>
</dbReference>
<evidence type="ECO:0000256" key="8">
    <source>
        <dbReference type="ARBA" id="ARBA00023136"/>
    </source>
</evidence>
<keyword evidence="8 11" id="KW-0472">Membrane</keyword>
<sequence length="321" mass="33691">MYKNRKAIKALLIFYVIILAIMLVKAPSFFSVDNAMDILLNVSTTAIAALGMLCVLLVGDIDVSVGAILAACCTTTGLLAKAGMPLIVVIAGSMLVGIVLGLVNGMIVTILKLDAIVATLGLLSIYRGLLIIITKGSWINGLPKNILNLGQGRAFGIPIPVYIMILVAVIMWFVLNRTEWGRNFYAVGSNPASARLSGINVRKTRIIAFAVCGVLVGLAASIYTTRYGGIQSNTGKGWEMTLISSAVVGGASTVGGEGDVSGVFLGALLISALGTVLVFFGIDALWEQAVQGLIIFVSVASYAIDFKKLKSRFVKGGAEND</sequence>
<keyword evidence="7 11" id="KW-1133">Transmembrane helix</keyword>
<keyword evidence="6 11" id="KW-0812">Transmembrane</keyword>
<evidence type="ECO:0000256" key="9">
    <source>
        <dbReference type="ARBA" id="ARBA00025439"/>
    </source>
</evidence>
<keyword evidence="4" id="KW-1003">Cell membrane</keyword>
<gene>
    <name evidence="12" type="ORF">H8Z79_10320</name>
</gene>
<evidence type="ECO:0000256" key="6">
    <source>
        <dbReference type="ARBA" id="ARBA00022692"/>
    </source>
</evidence>
<keyword evidence="5" id="KW-0997">Cell inner membrane</keyword>
<keyword evidence="13" id="KW-1185">Reference proteome</keyword>
<evidence type="ECO:0000256" key="1">
    <source>
        <dbReference type="ARBA" id="ARBA00004651"/>
    </source>
</evidence>
<evidence type="ECO:0000256" key="2">
    <source>
        <dbReference type="ARBA" id="ARBA00011262"/>
    </source>
</evidence>
<feature type="transmembrane region" description="Helical" evidence="11">
    <location>
        <begin position="263"/>
        <end position="282"/>
    </location>
</feature>